<name>A0A4P6MSW2_9BACT</name>
<evidence type="ECO:0000256" key="4">
    <source>
        <dbReference type="ARBA" id="ARBA00023098"/>
    </source>
</evidence>
<accession>A0A4P6MSW2</accession>
<dbReference type="PANTHER" id="PTHR10434:SF64">
    <property type="entry name" value="1-ACYL-SN-GLYCEROL-3-PHOSPHATE ACYLTRANSFERASE-RELATED"/>
    <property type="match status" value="1"/>
</dbReference>
<evidence type="ECO:0000256" key="3">
    <source>
        <dbReference type="ARBA" id="ARBA00022679"/>
    </source>
</evidence>
<gene>
    <name evidence="7" type="ORF">EG856_00340</name>
</gene>
<dbReference type="RefSeq" id="WP_130429165.1">
    <property type="nucleotide sequence ID" value="NZ_CP034841.1"/>
</dbReference>
<evidence type="ECO:0000313" key="7">
    <source>
        <dbReference type="EMBL" id="QBF34387.1"/>
    </source>
</evidence>
<dbReference type="PANTHER" id="PTHR10434">
    <property type="entry name" value="1-ACYL-SN-GLYCEROL-3-PHOSPHATE ACYLTRANSFERASE"/>
    <property type="match status" value="1"/>
</dbReference>
<dbReference type="Pfam" id="PF01553">
    <property type="entry name" value="Acyltransferase"/>
    <property type="match status" value="1"/>
</dbReference>
<evidence type="ECO:0000256" key="5">
    <source>
        <dbReference type="ARBA" id="ARBA00023315"/>
    </source>
</evidence>
<keyword evidence="8" id="KW-1185">Reference proteome</keyword>
<evidence type="ECO:0000256" key="1">
    <source>
        <dbReference type="ARBA" id="ARBA00005189"/>
    </source>
</evidence>
<dbReference type="OrthoDB" id="9803035at2"/>
<feature type="domain" description="Phospholipid/glycerol acyltransferase" evidence="6">
    <location>
        <begin position="72"/>
        <end position="197"/>
    </location>
</feature>
<dbReference type="InterPro" id="IPR002123">
    <property type="entry name" value="Plipid/glycerol_acylTrfase"/>
</dbReference>
<dbReference type="SUPFAM" id="SSF69593">
    <property type="entry name" value="Glycerol-3-phosphate (1)-acyltransferase"/>
    <property type="match status" value="1"/>
</dbReference>
<proteinExistence type="predicted"/>
<reference evidence="7 8" key="1">
    <citation type="submission" date="2019-01" db="EMBL/GenBank/DDBJ databases">
        <title>Complete sequence and annotation of the Mycoplasma phocirhinis strain 852T genome.</title>
        <authorList>
            <person name="Frasca S.Jr."/>
            <person name="Kutish G.F."/>
            <person name="Castellanos Gell J."/>
            <person name="Michaels D.L."/>
            <person name="Brown D.R."/>
        </authorList>
    </citation>
    <scope>NUCLEOTIDE SEQUENCE [LARGE SCALE GENOMIC DNA]</scope>
    <source>
        <strain evidence="7 8">852</strain>
    </source>
</reference>
<dbReference type="SMART" id="SM00563">
    <property type="entry name" value="PlsC"/>
    <property type="match status" value="1"/>
</dbReference>
<organism evidence="7 8">
    <name type="scientific">Mycoplasmopsis phocirhinis</name>
    <dbReference type="NCBI Taxonomy" id="142650"/>
    <lineage>
        <taxon>Bacteria</taxon>
        <taxon>Bacillati</taxon>
        <taxon>Mycoplasmatota</taxon>
        <taxon>Mycoplasmoidales</taxon>
        <taxon>Metamycoplasmataceae</taxon>
        <taxon>Mycoplasmopsis</taxon>
    </lineage>
</organism>
<evidence type="ECO:0000256" key="2">
    <source>
        <dbReference type="ARBA" id="ARBA00022516"/>
    </source>
</evidence>
<dbReference type="EMBL" id="CP034841">
    <property type="protein sequence ID" value="QBF34387.1"/>
    <property type="molecule type" value="Genomic_DNA"/>
</dbReference>
<protein>
    <submittedName>
        <fullName evidence="7">1-acyl-sn-glycerol-3-phosphate acyltransferase</fullName>
    </submittedName>
</protein>
<dbReference type="GO" id="GO:0006654">
    <property type="term" value="P:phosphatidic acid biosynthetic process"/>
    <property type="evidence" value="ECO:0007669"/>
    <property type="project" value="TreeGrafter"/>
</dbReference>
<evidence type="ECO:0000259" key="6">
    <source>
        <dbReference type="SMART" id="SM00563"/>
    </source>
</evidence>
<dbReference type="GO" id="GO:0003841">
    <property type="term" value="F:1-acylglycerol-3-phosphate O-acyltransferase activity"/>
    <property type="evidence" value="ECO:0007669"/>
    <property type="project" value="TreeGrafter"/>
</dbReference>
<keyword evidence="5 7" id="KW-0012">Acyltransferase</keyword>
<dbReference type="AlphaFoldDB" id="A0A4P6MSW2"/>
<keyword evidence="3 7" id="KW-0808">Transferase</keyword>
<dbReference type="KEGG" id="mphi:EG856_00340"/>
<keyword evidence="2" id="KW-0444">Lipid biosynthesis</keyword>
<sequence>MSFNIKMIFLFWHFLWCWWRLKVKARKYRRQPNDLTPQQRNDYLLKRARQILWYFNIKLEISGYNDLPKSPAILMPNHKSNIDPIILLAALRKTDHAREGGNKIPTFLAKIELKKKGIVKDALELLDTFFIDRSDIRNSLNTLKSYGDFVKANKRYGVIFPEGTRIKEQGLGEFKAGAVKVAQSQYLSIIPVAISDTRDALNKNRSKKLVIKVQFLKPLKPGEFLSMDNQAIVTRVKTLIEKALNNE</sequence>
<comment type="pathway">
    <text evidence="1">Lipid metabolism.</text>
</comment>
<keyword evidence="4" id="KW-0443">Lipid metabolism</keyword>
<dbReference type="CDD" id="cd07989">
    <property type="entry name" value="LPLAT_AGPAT-like"/>
    <property type="match status" value="1"/>
</dbReference>
<dbReference type="Proteomes" id="UP000289326">
    <property type="component" value="Chromosome"/>
</dbReference>
<evidence type="ECO:0000313" key="8">
    <source>
        <dbReference type="Proteomes" id="UP000289326"/>
    </source>
</evidence>